<comment type="subcellular location">
    <subcellularLocation>
        <location evidence="1">Membrane</location>
        <topology evidence="1">Multi-pass membrane protein</topology>
    </subcellularLocation>
</comment>
<gene>
    <name evidence="6" type="ORF">CSSPTR1EN2_LOCUS13255</name>
</gene>
<evidence type="ECO:0000256" key="2">
    <source>
        <dbReference type="ARBA" id="ARBA00022692"/>
    </source>
</evidence>
<proteinExistence type="predicted"/>
<evidence type="ECO:0000256" key="4">
    <source>
        <dbReference type="ARBA" id="ARBA00023136"/>
    </source>
</evidence>
<keyword evidence="2 5" id="KW-0812">Transmembrane</keyword>
<dbReference type="Proteomes" id="UP001497512">
    <property type="component" value="Chromosome 2"/>
</dbReference>
<dbReference type="InterPro" id="IPR006603">
    <property type="entry name" value="PQ-loop_rpt"/>
</dbReference>
<dbReference type="PANTHER" id="PTHR16201:SF34">
    <property type="entry name" value="LYSOSOMAL AMINO ACID TRANSPORTER 1"/>
    <property type="match status" value="1"/>
</dbReference>
<organism evidence="6 7">
    <name type="scientific">Sphagnum troendelagicum</name>
    <dbReference type="NCBI Taxonomy" id="128251"/>
    <lineage>
        <taxon>Eukaryota</taxon>
        <taxon>Viridiplantae</taxon>
        <taxon>Streptophyta</taxon>
        <taxon>Embryophyta</taxon>
        <taxon>Bryophyta</taxon>
        <taxon>Sphagnophytina</taxon>
        <taxon>Sphagnopsida</taxon>
        <taxon>Sphagnales</taxon>
        <taxon>Sphagnaceae</taxon>
        <taxon>Sphagnum</taxon>
    </lineage>
</organism>
<evidence type="ECO:0000256" key="3">
    <source>
        <dbReference type="ARBA" id="ARBA00022989"/>
    </source>
</evidence>
<evidence type="ECO:0000313" key="7">
    <source>
        <dbReference type="Proteomes" id="UP001497512"/>
    </source>
</evidence>
<feature type="transmembrane region" description="Helical" evidence="5">
    <location>
        <begin position="374"/>
        <end position="392"/>
    </location>
</feature>
<dbReference type="PANTHER" id="PTHR16201">
    <property type="entry name" value="SEVEN TRANSMEMBRANE PROTEIN 1-RELATED"/>
    <property type="match status" value="1"/>
</dbReference>
<name>A0ABP0U9V0_9BRYO</name>
<reference evidence="6" key="1">
    <citation type="submission" date="2024-02" db="EMBL/GenBank/DDBJ databases">
        <authorList>
            <consortium name="ELIXIR-Norway"/>
            <consortium name="Elixir Norway"/>
        </authorList>
    </citation>
    <scope>NUCLEOTIDE SEQUENCE</scope>
</reference>
<evidence type="ECO:0000256" key="5">
    <source>
        <dbReference type="SAM" id="Phobius"/>
    </source>
</evidence>
<evidence type="ECO:0000256" key="1">
    <source>
        <dbReference type="ARBA" id="ARBA00004141"/>
    </source>
</evidence>
<keyword evidence="4 5" id="KW-0472">Membrane</keyword>
<dbReference type="Gene3D" id="1.20.1280.290">
    <property type="match status" value="2"/>
</dbReference>
<dbReference type="SMART" id="SM00679">
    <property type="entry name" value="CTNS"/>
    <property type="match status" value="2"/>
</dbReference>
<dbReference type="InterPro" id="IPR051415">
    <property type="entry name" value="LAAT-1"/>
</dbReference>
<sequence>MYGGGDSVQQPCGCTLGANLWIQAWFGDCVYTPWEMAAFLIGLSSMLFWIVAQLPQFISNWRLQSAEALSPWFLFQWLAGDSFNLLGCLLTGDQLATETLTAMYFMFADSLIISQYMYYQMPRMEKEDEFSTVIDDDGLKPDALCATHTSPCFGTTDAGWSEKATTAKARQGPLQKLSQGERMPLPLNQVTVNLESHMIQPIVPIQEDSAAVRQQLRQVVMKYGLEYGPPSGPPIITDHGSHSWHLCRKNVRLAATAVASVTGLLCVGTVTHQLGWSSQQRLSSAAGVAGRKLMTICGNNPSLWWLKGSGTALGWGSSVLYLGSRVSQLIKNNQRGSAEGLSMAMVTCAIMANLTYGTAIMMRTYSWQDFAGKAPWLLGSLGTVSLDFALLIQAHCLTRYSKAKEINEYTPLLV</sequence>
<evidence type="ECO:0000313" key="6">
    <source>
        <dbReference type="EMBL" id="CAK9216106.1"/>
    </source>
</evidence>
<keyword evidence="7" id="KW-1185">Reference proteome</keyword>
<dbReference type="EMBL" id="OZ019894">
    <property type="protein sequence ID" value="CAK9216106.1"/>
    <property type="molecule type" value="Genomic_DNA"/>
</dbReference>
<feature type="transmembrane region" description="Helical" evidence="5">
    <location>
        <begin position="343"/>
        <end position="362"/>
    </location>
</feature>
<dbReference type="Pfam" id="PF04193">
    <property type="entry name" value="PQ-loop"/>
    <property type="match status" value="2"/>
</dbReference>
<accession>A0ABP0U9V0</accession>
<keyword evidence="3 5" id="KW-1133">Transmembrane helix</keyword>
<feature type="transmembrane region" description="Helical" evidence="5">
    <location>
        <begin position="34"/>
        <end position="52"/>
    </location>
</feature>
<protein>
    <submittedName>
        <fullName evidence="6">Uncharacterized protein</fullName>
    </submittedName>
</protein>